<comment type="function">
    <text evidence="9">Involved in the gluconeogenesis. Catalyzes stereospecifically the conversion of dihydroxyacetone phosphate (DHAP) to D-glyceraldehyde-3-phosphate (G3P).</text>
</comment>
<dbReference type="EMBL" id="JADEXP010000204">
    <property type="protein sequence ID" value="MBE9068813.1"/>
    <property type="molecule type" value="Genomic_DNA"/>
</dbReference>
<dbReference type="PROSITE" id="PS00171">
    <property type="entry name" value="TIM_1"/>
    <property type="match status" value="1"/>
</dbReference>
<dbReference type="HAMAP" id="MF_00147_B">
    <property type="entry name" value="TIM_B"/>
    <property type="match status" value="1"/>
</dbReference>
<dbReference type="GO" id="GO:0019563">
    <property type="term" value="P:glycerol catabolic process"/>
    <property type="evidence" value="ECO:0007669"/>
    <property type="project" value="TreeGrafter"/>
</dbReference>
<dbReference type="CDD" id="cd00311">
    <property type="entry name" value="TIM"/>
    <property type="match status" value="1"/>
</dbReference>
<dbReference type="PANTHER" id="PTHR21139:SF42">
    <property type="entry name" value="TRIOSEPHOSPHATE ISOMERASE"/>
    <property type="match status" value="1"/>
</dbReference>
<evidence type="ECO:0000256" key="2">
    <source>
        <dbReference type="ARBA" id="ARBA00007422"/>
    </source>
</evidence>
<dbReference type="GO" id="GO:0006094">
    <property type="term" value="P:gluconeogenesis"/>
    <property type="evidence" value="ECO:0007669"/>
    <property type="project" value="UniProtKB-UniRule"/>
</dbReference>
<dbReference type="PANTHER" id="PTHR21139">
    <property type="entry name" value="TRIOSEPHOSPHATE ISOMERASE"/>
    <property type="match status" value="1"/>
</dbReference>
<feature type="binding site" evidence="9">
    <location>
        <position position="214"/>
    </location>
    <ligand>
        <name>substrate</name>
    </ligand>
</feature>
<dbReference type="EC" id="5.3.1.1" evidence="3 9"/>
<dbReference type="InterPro" id="IPR020861">
    <property type="entry name" value="Triosephosphate_isomerase_AS"/>
</dbReference>
<comment type="subunit">
    <text evidence="9 10">Homodimer.</text>
</comment>
<dbReference type="NCBIfam" id="TIGR00419">
    <property type="entry name" value="tim"/>
    <property type="match status" value="1"/>
</dbReference>
<dbReference type="GO" id="GO:0046166">
    <property type="term" value="P:glyceraldehyde-3-phosphate biosynthetic process"/>
    <property type="evidence" value="ECO:0007669"/>
    <property type="project" value="TreeGrafter"/>
</dbReference>
<comment type="subcellular location">
    <subcellularLocation>
        <location evidence="9 10">Cytoplasm</location>
    </subcellularLocation>
</comment>
<comment type="pathway">
    <text evidence="9 10">Carbohydrate biosynthesis; gluconeogenesis.</text>
</comment>
<dbReference type="InterPro" id="IPR013785">
    <property type="entry name" value="Aldolase_TIM"/>
</dbReference>
<dbReference type="Proteomes" id="UP000615026">
    <property type="component" value="Unassembled WGS sequence"/>
</dbReference>
<evidence type="ECO:0000256" key="10">
    <source>
        <dbReference type="RuleBase" id="RU363013"/>
    </source>
</evidence>
<evidence type="ECO:0000256" key="6">
    <source>
        <dbReference type="ARBA" id="ARBA00022490"/>
    </source>
</evidence>
<comment type="similarity">
    <text evidence="2 9 10">Belongs to the triosephosphate isomerase family.</text>
</comment>
<dbReference type="GO" id="GO:0006096">
    <property type="term" value="P:glycolytic process"/>
    <property type="evidence" value="ECO:0007669"/>
    <property type="project" value="UniProtKB-UniRule"/>
</dbReference>
<evidence type="ECO:0000256" key="4">
    <source>
        <dbReference type="ARBA" id="ARBA00019397"/>
    </source>
</evidence>
<dbReference type="FunFam" id="3.20.20.70:FF:000016">
    <property type="entry name" value="Triosephosphate isomerase"/>
    <property type="match status" value="1"/>
</dbReference>
<protein>
    <recommendedName>
        <fullName evidence="4 9">Triosephosphate isomerase</fullName>
        <shortName evidence="9">TIM</shortName>
        <shortName evidence="9">TPI</shortName>
        <ecNumber evidence="3 9">5.3.1.1</ecNumber>
    </recommendedName>
    <alternativeName>
        <fullName evidence="9">Triose-phosphate isomerase</fullName>
    </alternativeName>
</protein>
<accession>A0A929FBM8</accession>
<feature type="binding site" evidence="9">
    <location>
        <position position="181"/>
    </location>
    <ligand>
        <name>substrate</name>
    </ligand>
</feature>
<gene>
    <name evidence="9" type="primary">tpiA</name>
    <name evidence="11" type="ORF">IQ260_19395</name>
</gene>
<keyword evidence="5 9" id="KW-0312">Gluconeogenesis</keyword>
<keyword evidence="6 9" id="KW-0963">Cytoplasm</keyword>
<dbReference type="InterPro" id="IPR022896">
    <property type="entry name" value="TrioseP_Isoase_bac/euk"/>
</dbReference>
<proteinExistence type="inferred from homology"/>
<dbReference type="Gene3D" id="3.20.20.70">
    <property type="entry name" value="Aldolase class I"/>
    <property type="match status" value="1"/>
</dbReference>
<feature type="active site" description="Electrophile" evidence="9">
    <location>
        <position position="106"/>
    </location>
</feature>
<sequence length="251" mass="27288">MQYRERSYTSVRRIVIAGNWKMHKTQADSLAFLNGFLPQLETTPEHREVILCAPFTALTSLSKTLHGSRVMVGAQNVHWETSGAYTGEISGEMLTEIGVRYVIVGHSERRQHFGDTDETVNLRLKAAQAAGLTPILCVGETKQQRDAGDTETHVVAQIEKGLAGVDQSKLIIAYEPIWAIGSGDTCASEEANRVCWVIRSQLANKEVPIQYGGSVKPSNVDEIMGQPEIDGALVGGASLQADTFAGIVNYS</sequence>
<evidence type="ECO:0000256" key="9">
    <source>
        <dbReference type="HAMAP-Rule" id="MF_00147"/>
    </source>
</evidence>
<evidence type="ECO:0000256" key="7">
    <source>
        <dbReference type="ARBA" id="ARBA00023152"/>
    </source>
</evidence>
<comment type="caution">
    <text evidence="11">The sequence shown here is derived from an EMBL/GenBank/DDBJ whole genome shotgun (WGS) entry which is preliminary data.</text>
</comment>
<evidence type="ECO:0000256" key="5">
    <source>
        <dbReference type="ARBA" id="ARBA00022432"/>
    </source>
</evidence>
<feature type="active site" description="Proton acceptor" evidence="9">
    <location>
        <position position="175"/>
    </location>
</feature>
<evidence type="ECO:0000256" key="1">
    <source>
        <dbReference type="ARBA" id="ARBA00004680"/>
    </source>
</evidence>
<evidence type="ECO:0000313" key="12">
    <source>
        <dbReference type="Proteomes" id="UP000615026"/>
    </source>
</evidence>
<dbReference type="PROSITE" id="PS51440">
    <property type="entry name" value="TIM_2"/>
    <property type="match status" value="1"/>
</dbReference>
<comment type="catalytic activity">
    <reaction evidence="9 10">
        <text>D-glyceraldehyde 3-phosphate = dihydroxyacetone phosphate</text>
        <dbReference type="Rhea" id="RHEA:18585"/>
        <dbReference type="ChEBI" id="CHEBI:57642"/>
        <dbReference type="ChEBI" id="CHEBI:59776"/>
        <dbReference type="EC" id="5.3.1.1"/>
    </reaction>
</comment>
<dbReference type="GO" id="GO:0004807">
    <property type="term" value="F:triose-phosphate isomerase activity"/>
    <property type="evidence" value="ECO:0007669"/>
    <property type="project" value="UniProtKB-UniRule"/>
</dbReference>
<evidence type="ECO:0000256" key="8">
    <source>
        <dbReference type="ARBA" id="ARBA00023235"/>
    </source>
</evidence>
<dbReference type="Pfam" id="PF00121">
    <property type="entry name" value="TIM"/>
    <property type="match status" value="1"/>
</dbReference>
<comment type="pathway">
    <text evidence="1 9 10">Carbohydrate degradation; glycolysis; D-glyceraldehyde 3-phosphate from glycerone phosphate: step 1/1.</text>
</comment>
<keyword evidence="12" id="KW-1185">Reference proteome</keyword>
<dbReference type="GO" id="GO:0005829">
    <property type="term" value="C:cytosol"/>
    <property type="evidence" value="ECO:0007669"/>
    <property type="project" value="TreeGrafter"/>
</dbReference>
<feature type="binding site" evidence="9">
    <location>
        <begin position="235"/>
        <end position="236"/>
    </location>
    <ligand>
        <name>substrate</name>
    </ligand>
</feature>
<reference evidence="11" key="1">
    <citation type="submission" date="2020-10" db="EMBL/GenBank/DDBJ databases">
        <authorList>
            <person name="Castelo-Branco R."/>
            <person name="Eusebio N."/>
            <person name="Adriana R."/>
            <person name="Vieira A."/>
            <person name="Brugerolle De Fraissinette N."/>
            <person name="Rezende De Castro R."/>
            <person name="Schneider M.P."/>
            <person name="Vasconcelos V."/>
            <person name="Leao P.N."/>
        </authorList>
    </citation>
    <scope>NUCLEOTIDE SEQUENCE</scope>
    <source>
        <strain evidence="11">LEGE 11479</strain>
    </source>
</reference>
<dbReference type="SUPFAM" id="SSF51351">
    <property type="entry name" value="Triosephosphate isomerase (TIM)"/>
    <property type="match status" value="1"/>
</dbReference>
<name>A0A929FBM8_LEPEC</name>
<evidence type="ECO:0000256" key="3">
    <source>
        <dbReference type="ARBA" id="ARBA00011940"/>
    </source>
</evidence>
<keyword evidence="8 9" id="KW-0413">Isomerase</keyword>
<dbReference type="InterPro" id="IPR000652">
    <property type="entry name" value="Triosephosphate_isomerase"/>
</dbReference>
<organism evidence="11 12">
    <name type="scientific">Leptolyngbya cf. ectocarpi LEGE 11479</name>
    <dbReference type="NCBI Taxonomy" id="1828722"/>
    <lineage>
        <taxon>Bacteria</taxon>
        <taxon>Bacillati</taxon>
        <taxon>Cyanobacteriota</taxon>
        <taxon>Cyanophyceae</taxon>
        <taxon>Leptolyngbyales</taxon>
        <taxon>Leptolyngbyaceae</taxon>
        <taxon>Leptolyngbya group</taxon>
        <taxon>Leptolyngbya</taxon>
    </lineage>
</organism>
<keyword evidence="7 9" id="KW-0324">Glycolysis</keyword>
<dbReference type="InterPro" id="IPR035990">
    <property type="entry name" value="TIM_sf"/>
</dbReference>
<feature type="binding site" evidence="9">
    <location>
        <begin position="19"/>
        <end position="21"/>
    </location>
    <ligand>
        <name>substrate</name>
    </ligand>
</feature>
<evidence type="ECO:0000313" key="11">
    <source>
        <dbReference type="EMBL" id="MBE9068813.1"/>
    </source>
</evidence>
<dbReference type="AlphaFoldDB" id="A0A929FBM8"/>